<keyword evidence="6" id="KW-0862">Zinc</keyword>
<accession>A0A1B1YR84</accession>
<dbReference type="PROSITE" id="PS51163">
    <property type="entry name" value="YRDC"/>
    <property type="match status" value="1"/>
</dbReference>
<evidence type="ECO:0000256" key="4">
    <source>
        <dbReference type="ARBA" id="ARBA00022723"/>
    </source>
</evidence>
<dbReference type="PROSITE" id="PS00150">
    <property type="entry name" value="ACYLPHOSPHATASE_1"/>
    <property type="match status" value="1"/>
</dbReference>
<gene>
    <name evidence="12" type="ORF">PG2T_03055</name>
</gene>
<evidence type="ECO:0000256" key="2">
    <source>
        <dbReference type="ARBA" id="ARBA00008097"/>
    </source>
</evidence>
<reference evidence="13" key="1">
    <citation type="submission" date="2016-03" db="EMBL/GenBank/DDBJ databases">
        <title>Complete genome sequence of Solimmundus cernigliae, representing a novel lineage of polycyclic aromatic hydrocarbon degraders within the Gammaproteobacteria.</title>
        <authorList>
            <person name="Singleton D.R."/>
            <person name="Dickey A.N."/>
            <person name="Scholl E.H."/>
            <person name="Wright F.A."/>
            <person name="Aitken M.D."/>
        </authorList>
    </citation>
    <scope>NUCLEOTIDE SEQUENCE [LARGE SCALE GENOMIC DNA]</scope>
    <source>
        <strain evidence="13">TR3.2</strain>
    </source>
</reference>
<dbReference type="FunCoup" id="A0A1B1YR84">
    <property type="interactions" value="37"/>
</dbReference>
<comment type="similarity">
    <text evidence="2 8">Belongs to the carbamoyltransferase HypF family.</text>
</comment>
<dbReference type="Gene3D" id="3.30.420.360">
    <property type="match status" value="1"/>
</dbReference>
<feature type="active site" evidence="9">
    <location>
        <position position="45"/>
    </location>
</feature>
<dbReference type="InParanoid" id="A0A1B1YR84"/>
<dbReference type="UniPathway" id="UPA00335"/>
<evidence type="ECO:0000256" key="3">
    <source>
        <dbReference type="ARBA" id="ARBA00022598"/>
    </source>
</evidence>
<dbReference type="PANTHER" id="PTHR42959">
    <property type="entry name" value="CARBAMOYLTRANSFERASE"/>
    <property type="match status" value="1"/>
</dbReference>
<dbReference type="SUPFAM" id="SSF55821">
    <property type="entry name" value="YrdC/RibB"/>
    <property type="match status" value="1"/>
</dbReference>
<dbReference type="GO" id="GO:0051604">
    <property type="term" value="P:protein maturation"/>
    <property type="evidence" value="ECO:0007669"/>
    <property type="project" value="TreeGrafter"/>
</dbReference>
<dbReference type="EC" id="6.2.-.-" evidence="8"/>
<dbReference type="InterPro" id="IPR006070">
    <property type="entry name" value="Sua5-like_dom"/>
</dbReference>
<dbReference type="Gene3D" id="3.90.870.50">
    <property type="match status" value="1"/>
</dbReference>
<dbReference type="InterPro" id="IPR011125">
    <property type="entry name" value="Znf_HypF"/>
</dbReference>
<dbReference type="Proteomes" id="UP000092952">
    <property type="component" value="Chromosome"/>
</dbReference>
<dbReference type="STRING" id="1810504.PG2T_03055"/>
<dbReference type="Gene3D" id="3.30.110.120">
    <property type="match status" value="1"/>
</dbReference>
<comment type="pathway">
    <text evidence="1 8">Protein modification; [NiFe] hydrogenase maturation.</text>
</comment>
<feature type="active site" evidence="9">
    <location>
        <position position="27"/>
    </location>
</feature>
<keyword evidence="5" id="KW-0863">Zinc-finger</keyword>
<dbReference type="GO" id="GO:0016874">
    <property type="term" value="F:ligase activity"/>
    <property type="evidence" value="ECO:0007669"/>
    <property type="project" value="UniProtKB-UniRule"/>
</dbReference>
<dbReference type="InterPro" id="IPR036046">
    <property type="entry name" value="Acylphosphatase-like_dom_sf"/>
</dbReference>
<keyword evidence="4" id="KW-0479">Metal-binding</keyword>
<comment type="catalytic activity">
    <reaction evidence="9">
        <text>an acyl phosphate + H2O = a carboxylate + phosphate + H(+)</text>
        <dbReference type="Rhea" id="RHEA:14965"/>
        <dbReference type="ChEBI" id="CHEBI:15377"/>
        <dbReference type="ChEBI" id="CHEBI:15378"/>
        <dbReference type="ChEBI" id="CHEBI:29067"/>
        <dbReference type="ChEBI" id="CHEBI:43474"/>
        <dbReference type="ChEBI" id="CHEBI:59918"/>
        <dbReference type="EC" id="3.6.1.7"/>
    </reaction>
</comment>
<dbReference type="PANTHER" id="PTHR42959:SF1">
    <property type="entry name" value="CARBAMOYLTRANSFERASE HYPF"/>
    <property type="match status" value="1"/>
</dbReference>
<evidence type="ECO:0000313" key="12">
    <source>
        <dbReference type="EMBL" id="ANX03269.1"/>
    </source>
</evidence>
<dbReference type="GO" id="GO:0016743">
    <property type="term" value="F:carboxyl- or carbamoyltransferase activity"/>
    <property type="evidence" value="ECO:0007669"/>
    <property type="project" value="UniProtKB-UniRule"/>
</dbReference>
<dbReference type="Pfam" id="PF00708">
    <property type="entry name" value="Acylphosphatase"/>
    <property type="match status" value="1"/>
</dbReference>
<dbReference type="GO" id="GO:0003725">
    <property type="term" value="F:double-stranded RNA binding"/>
    <property type="evidence" value="ECO:0007669"/>
    <property type="project" value="InterPro"/>
</dbReference>
<dbReference type="EMBL" id="CP014671">
    <property type="protein sequence ID" value="ANX03269.1"/>
    <property type="molecule type" value="Genomic_DNA"/>
</dbReference>
<dbReference type="Pfam" id="PF07503">
    <property type="entry name" value="zf-HYPF"/>
    <property type="match status" value="2"/>
</dbReference>
<sequence length="788" mass="81139">MARPAVQTAVRRARITVSGAVQGVGFRPHVYRLATALGLGGWVRNTPRGVQIDAEGEPAALAALLDALRAAPAPARVDAIETDWQAAAGASGFAVVASEPGAGPALPLPDLAVCADCLADIRDPAGRRFDYAFTSCSRCGPRYSIIAGLPYDRSRTAMAGFAMCAACAAEYADPADRRFHHQANACPACGPRLTLHDAAGRVQARDSAALDAAAHCLRAGGIVALMGIGGFQLLVDARDEAAVARLRARKRRPDKPFAVMFADGEAVQAACATTPDERALLAGPAAPIVLLARRRDGLAPSVAPGQGRLGALVPYSPLHALLLDRLGFALVATSGNRAGEPLCTTPAEAQARLAGIADVFLVHDRPILRALDDSLVQVAAGRPQVLRLARGYAPLAVDCPDANEAVLALGGHLKAAVAVGGGGRIVLGQHLGDLDSVAALAGFDAAARELPELAGVRPAHLACDAHPDYGSSLRAAGFGLPVWRVQHHHAHVAAVMAEHGIDGEVLGVAFDGAGLGSDGTLWGGEFLLASRLRVRRVASLRPFPLPGGEQAAREPRRAALGLLHARFGSDLDAFDLPPLRAFDPAERRTLLAALERGINTPRTSSVGRLFDAVAGLLGLCQRMSFEAQAALALQGAAEAAPPQAPYPLPLVGVDPDSSVIPAHAGIQHAVQLDVTAFDGDRGHGLIADWQPLLDALLADRACGVPVPLIAGRFHAALAALIVAVATRIGAQRVVLAGGCFQNRLLLELTAARLADAGVAVFWPQRAPPGDGGLALGQAAVCAAAGAAA</sequence>
<keyword evidence="13" id="KW-1185">Reference proteome</keyword>
<evidence type="ECO:0000256" key="6">
    <source>
        <dbReference type="ARBA" id="ARBA00022833"/>
    </source>
</evidence>
<dbReference type="AlphaFoldDB" id="A0A1B1YR84"/>
<evidence type="ECO:0000259" key="11">
    <source>
        <dbReference type="PROSITE" id="PS51163"/>
    </source>
</evidence>
<dbReference type="Gene3D" id="3.30.420.40">
    <property type="match status" value="1"/>
</dbReference>
<name>A0A1B1YR84_9GAMM</name>
<comment type="function">
    <text evidence="8">Involved in the maturation of [NiFe] hydrogenases. Along with HypE, it catalyzes the synthesis of the CN ligands of the active site iron of [NiFe]-hydrogenases. HypF functions as a carbamoyl transferase using carbamoylphosphate as a substrate and transferring the carboxamido moiety in an ATP-dependent reaction to the thiolate of the C-terminal cysteine of HypE yielding a protein-S-carboxamide.</text>
</comment>
<evidence type="ECO:0000256" key="7">
    <source>
        <dbReference type="ARBA" id="ARBA00048220"/>
    </source>
</evidence>
<dbReference type="Pfam" id="PF01300">
    <property type="entry name" value="Sua5_yciO_yrdC"/>
    <property type="match status" value="1"/>
</dbReference>
<evidence type="ECO:0000313" key="13">
    <source>
        <dbReference type="Proteomes" id="UP000092952"/>
    </source>
</evidence>
<evidence type="ECO:0000259" key="10">
    <source>
        <dbReference type="PROSITE" id="PS51160"/>
    </source>
</evidence>
<dbReference type="InterPro" id="IPR004421">
    <property type="entry name" value="Carbamoyltransferase_HypF"/>
</dbReference>
<dbReference type="NCBIfam" id="TIGR00143">
    <property type="entry name" value="hypF"/>
    <property type="match status" value="1"/>
</dbReference>
<organism evidence="12 13">
    <name type="scientific">Immundisolibacter cernigliae</name>
    <dbReference type="NCBI Taxonomy" id="1810504"/>
    <lineage>
        <taxon>Bacteria</taxon>
        <taxon>Pseudomonadati</taxon>
        <taxon>Pseudomonadota</taxon>
        <taxon>Gammaproteobacteria</taxon>
        <taxon>Immundisolibacterales</taxon>
        <taxon>Immundisolibacteraceae</taxon>
        <taxon>Immundisolibacter</taxon>
    </lineage>
</organism>
<dbReference type="Pfam" id="PF17788">
    <property type="entry name" value="HypF_C"/>
    <property type="match status" value="1"/>
</dbReference>
<keyword evidence="9" id="KW-0378">Hydrolase</keyword>
<protein>
    <recommendedName>
        <fullName evidence="8">Carbamoyltransferase HypF</fullName>
        <ecNumber evidence="8">6.2.-.-</ecNumber>
    </recommendedName>
</protein>
<dbReference type="Pfam" id="PF22521">
    <property type="entry name" value="HypF_C_2"/>
    <property type="match status" value="1"/>
</dbReference>
<dbReference type="SUPFAM" id="SSF54975">
    <property type="entry name" value="Acylphosphatase/BLUF domain-like"/>
    <property type="match status" value="1"/>
</dbReference>
<dbReference type="PIRSF" id="PIRSF006256">
    <property type="entry name" value="CMPcnvr_hdrg_mat"/>
    <property type="match status" value="1"/>
</dbReference>
<dbReference type="InterPro" id="IPR041440">
    <property type="entry name" value="HypF_C"/>
</dbReference>
<dbReference type="KEGG" id="gbi:PG2T_03055"/>
<dbReference type="PROSITE" id="PS51160">
    <property type="entry name" value="ACYLPHOSPHATASE_3"/>
    <property type="match status" value="1"/>
</dbReference>
<dbReference type="RefSeq" id="WP_068802774.1">
    <property type="nucleotide sequence ID" value="NZ_CP014671.1"/>
</dbReference>
<keyword evidence="3" id="KW-0436">Ligase</keyword>
<dbReference type="InterPro" id="IPR001792">
    <property type="entry name" value="Acylphosphatase-like_dom"/>
</dbReference>
<dbReference type="InterPro" id="IPR017968">
    <property type="entry name" value="Acylphosphatase_CS"/>
</dbReference>
<evidence type="ECO:0000256" key="9">
    <source>
        <dbReference type="PROSITE-ProRule" id="PRU00520"/>
    </source>
</evidence>
<dbReference type="GO" id="GO:0003998">
    <property type="term" value="F:acylphosphatase activity"/>
    <property type="evidence" value="ECO:0007669"/>
    <property type="project" value="UniProtKB-EC"/>
</dbReference>
<evidence type="ECO:0000256" key="5">
    <source>
        <dbReference type="ARBA" id="ARBA00022771"/>
    </source>
</evidence>
<dbReference type="OrthoDB" id="9808093at2"/>
<dbReference type="GO" id="GO:0008270">
    <property type="term" value="F:zinc ion binding"/>
    <property type="evidence" value="ECO:0007669"/>
    <property type="project" value="UniProtKB-KW"/>
</dbReference>
<dbReference type="InterPro" id="IPR017945">
    <property type="entry name" value="DHBP_synth_RibB-like_a/b_dom"/>
</dbReference>
<proteinExistence type="inferred from homology"/>
<evidence type="ECO:0000256" key="1">
    <source>
        <dbReference type="ARBA" id="ARBA00004711"/>
    </source>
</evidence>
<evidence type="ECO:0000256" key="8">
    <source>
        <dbReference type="PIRNR" id="PIRNR006256"/>
    </source>
</evidence>
<feature type="domain" description="YrdC-like" evidence="11">
    <location>
        <begin position="207"/>
        <end position="391"/>
    </location>
</feature>
<comment type="catalytic activity">
    <reaction evidence="7 8">
        <text>C-terminal L-cysteinyl-[HypE protein] + carbamoyl phosphate + ATP + H2O = C-terminal S-carboxamide-L-cysteinyl-[HypE protein] + AMP + phosphate + diphosphate + H(+)</text>
        <dbReference type="Rhea" id="RHEA:55636"/>
        <dbReference type="Rhea" id="RHEA-COMP:14247"/>
        <dbReference type="Rhea" id="RHEA-COMP:14392"/>
        <dbReference type="ChEBI" id="CHEBI:15377"/>
        <dbReference type="ChEBI" id="CHEBI:15378"/>
        <dbReference type="ChEBI" id="CHEBI:30616"/>
        <dbReference type="ChEBI" id="CHEBI:33019"/>
        <dbReference type="ChEBI" id="CHEBI:43474"/>
        <dbReference type="ChEBI" id="CHEBI:58228"/>
        <dbReference type="ChEBI" id="CHEBI:76913"/>
        <dbReference type="ChEBI" id="CHEBI:139126"/>
        <dbReference type="ChEBI" id="CHEBI:456215"/>
    </reaction>
</comment>
<feature type="domain" description="Acylphosphatase-like" evidence="10">
    <location>
        <begin position="12"/>
        <end position="97"/>
    </location>
</feature>
<dbReference type="InterPro" id="IPR055128">
    <property type="entry name" value="HypF_C_2"/>
</dbReference>
<dbReference type="InterPro" id="IPR051060">
    <property type="entry name" value="Carbamoyltrans_HypF-like"/>
</dbReference>